<sequence length="93" mass="10663">MNLHSRSCFYKKYYTNKFLLKLARPADREDSQTLGVITESDTLVAGAERENNFISLAKKRIVRFSLGWHILKTVGSGVGSWFLSHRNLEEEVS</sequence>
<gene>
    <name evidence="1" type="ORF">BOTNAR_0046g00200</name>
</gene>
<name>A0A4Z1J0Q8_9HELO</name>
<dbReference type="STRING" id="278944.A0A4Z1J0Q8"/>
<organism evidence="1 2">
    <name type="scientific">Botryotinia narcissicola</name>
    <dbReference type="NCBI Taxonomy" id="278944"/>
    <lineage>
        <taxon>Eukaryota</taxon>
        <taxon>Fungi</taxon>
        <taxon>Dikarya</taxon>
        <taxon>Ascomycota</taxon>
        <taxon>Pezizomycotina</taxon>
        <taxon>Leotiomycetes</taxon>
        <taxon>Helotiales</taxon>
        <taxon>Sclerotiniaceae</taxon>
        <taxon>Botryotinia</taxon>
    </lineage>
</organism>
<reference evidence="1 2" key="1">
    <citation type="submission" date="2017-12" db="EMBL/GenBank/DDBJ databases">
        <title>Comparative genomics of Botrytis spp.</title>
        <authorList>
            <person name="Valero-Jimenez C.A."/>
            <person name="Tapia P."/>
            <person name="Veloso J."/>
            <person name="Silva-Moreno E."/>
            <person name="Staats M."/>
            <person name="Valdes J.H."/>
            <person name="Van Kan J.A.L."/>
        </authorList>
    </citation>
    <scope>NUCLEOTIDE SEQUENCE [LARGE SCALE GENOMIC DNA]</scope>
    <source>
        <strain evidence="1 2">MUCL2120</strain>
    </source>
</reference>
<dbReference type="EMBL" id="PQXJ01000046">
    <property type="protein sequence ID" value="TGO67218.1"/>
    <property type="molecule type" value="Genomic_DNA"/>
</dbReference>
<keyword evidence="2" id="KW-1185">Reference proteome</keyword>
<accession>A0A4Z1J0Q8</accession>
<evidence type="ECO:0000313" key="2">
    <source>
        <dbReference type="Proteomes" id="UP000297452"/>
    </source>
</evidence>
<evidence type="ECO:0000313" key="1">
    <source>
        <dbReference type="EMBL" id="TGO67218.1"/>
    </source>
</evidence>
<comment type="caution">
    <text evidence="1">The sequence shown here is derived from an EMBL/GenBank/DDBJ whole genome shotgun (WGS) entry which is preliminary data.</text>
</comment>
<dbReference type="Proteomes" id="UP000297452">
    <property type="component" value="Unassembled WGS sequence"/>
</dbReference>
<dbReference type="InterPro" id="IPR027417">
    <property type="entry name" value="P-loop_NTPase"/>
</dbReference>
<dbReference type="Gene3D" id="3.40.50.300">
    <property type="entry name" value="P-loop containing nucleotide triphosphate hydrolases"/>
    <property type="match status" value="1"/>
</dbReference>
<proteinExistence type="predicted"/>
<protein>
    <submittedName>
        <fullName evidence="1">Uncharacterized protein</fullName>
    </submittedName>
</protein>
<dbReference type="AlphaFoldDB" id="A0A4Z1J0Q8"/>